<dbReference type="Pfam" id="PF14529">
    <property type="entry name" value="Exo_endo_phos_2"/>
    <property type="match status" value="1"/>
</dbReference>
<evidence type="ECO:0000259" key="7">
    <source>
        <dbReference type="PROSITE" id="PS50016"/>
    </source>
</evidence>
<dbReference type="InterPro" id="IPR001965">
    <property type="entry name" value="Znf_PHD"/>
</dbReference>
<evidence type="ECO:0000256" key="3">
    <source>
        <dbReference type="ARBA" id="ARBA00022833"/>
    </source>
</evidence>
<keyword evidence="6" id="KW-0732">Signal</keyword>
<keyword evidence="2 4" id="KW-0863">Zinc-finger</keyword>
<dbReference type="InterPro" id="IPR019786">
    <property type="entry name" value="Zinc_finger_PHD-type_CS"/>
</dbReference>
<protein>
    <recommendedName>
        <fullName evidence="7">PHD-type domain-containing protein</fullName>
    </recommendedName>
</protein>
<dbReference type="InterPro" id="IPR036691">
    <property type="entry name" value="Endo/exonu/phosph_ase_sf"/>
</dbReference>
<feature type="region of interest" description="Disordered" evidence="5">
    <location>
        <begin position="208"/>
        <end position="227"/>
    </location>
</feature>
<feature type="domain" description="PHD-type" evidence="7">
    <location>
        <begin position="99"/>
        <end position="155"/>
    </location>
</feature>
<dbReference type="PROSITE" id="PS01359">
    <property type="entry name" value="ZF_PHD_1"/>
    <property type="match status" value="1"/>
</dbReference>
<dbReference type="SMART" id="SM00249">
    <property type="entry name" value="PHD"/>
    <property type="match status" value="1"/>
</dbReference>
<proteinExistence type="predicted"/>
<dbReference type="Gene3D" id="3.30.40.10">
    <property type="entry name" value="Zinc/RING finger domain, C3HC4 (zinc finger)"/>
    <property type="match status" value="1"/>
</dbReference>
<dbReference type="Proteomes" id="UP001186944">
    <property type="component" value="Unassembled WGS sequence"/>
</dbReference>
<feature type="signal peptide" evidence="6">
    <location>
        <begin position="1"/>
        <end position="20"/>
    </location>
</feature>
<dbReference type="GO" id="GO:0031012">
    <property type="term" value="C:extracellular matrix"/>
    <property type="evidence" value="ECO:0007669"/>
    <property type="project" value="TreeGrafter"/>
</dbReference>
<dbReference type="PROSITE" id="PS50016">
    <property type="entry name" value="ZF_PHD_2"/>
    <property type="match status" value="1"/>
</dbReference>
<accession>A0AA88YFW5</accession>
<dbReference type="InterPro" id="IPR013083">
    <property type="entry name" value="Znf_RING/FYVE/PHD"/>
</dbReference>
<dbReference type="Gene3D" id="3.60.10.10">
    <property type="entry name" value="Endonuclease/exonuclease/phosphatase"/>
    <property type="match status" value="1"/>
</dbReference>
<keyword evidence="9" id="KW-1185">Reference proteome</keyword>
<gene>
    <name evidence="8" type="ORF">FSP39_020057</name>
</gene>
<comment type="caution">
    <text evidence="8">The sequence shown here is derived from an EMBL/GenBank/DDBJ whole genome shotgun (WGS) entry which is preliminary data.</text>
</comment>
<evidence type="ECO:0000313" key="9">
    <source>
        <dbReference type="Proteomes" id="UP001186944"/>
    </source>
</evidence>
<dbReference type="AlphaFoldDB" id="A0AA88YFW5"/>
<reference evidence="8" key="1">
    <citation type="submission" date="2019-08" db="EMBL/GenBank/DDBJ databases">
        <title>The improved chromosome-level genome for the pearl oyster Pinctada fucata martensii using PacBio sequencing and Hi-C.</title>
        <authorList>
            <person name="Zheng Z."/>
        </authorList>
    </citation>
    <scope>NUCLEOTIDE SEQUENCE</scope>
    <source>
        <strain evidence="8">ZZ-2019</strain>
        <tissue evidence="8">Adductor muscle</tissue>
    </source>
</reference>
<sequence>MNLNNLFLLTFVFFLSHSRLHQPTTFRSCNQVETLLSPHNISLQNTQPISNDTSVYYWLRTSRLGPFPSPHIKISGRVRALLLIISGLETNPGPRKSPKFPCGVCSKACKWGQRAIACDECDQWFHVQCMGMNSSTYEHLGNHSVSWYCTSCNNPNHSTTVYDSSLTCTNSFSVLSNSCSMRSSSPTTNREASTSSILDASADCNPFGIPKATSSPKSNTRNPVNRKEHQRNNIRIICINFQSIKNKVAELQVLIDSTNPDIIVGCETWTNQTMFSSEFLPDNYEVKRRDRGTDDHGGVLIATKKDLITSKIHVSEEAELLSVKIDLPRQRSMIVTAFYRPPNRTDDLYIQSTVREITELMNQHKSSVFVIGGDFNLPDIQWPNRLITGHSYPSHVNNQFINMADDLSLTQIVDFHTRKEQTLDLLFTSHPSLVDKCKCLPPLGKSDHDIVLTDTLITPQRCKPIRRKIYMWNKADMDSIKQELKEYKHTFMDQDFTDIDSMWNNIKTFTQDLIERKVPSKMTSNKFTNPWANRQIARLSQQKRRAHRRAKKTRCQKDWDRYKTLQSQAQREVRQAHDKYMEDIISGDIQENPKRFCHT</sequence>
<evidence type="ECO:0000256" key="6">
    <source>
        <dbReference type="SAM" id="SignalP"/>
    </source>
</evidence>
<dbReference type="InterPro" id="IPR019787">
    <property type="entry name" value="Znf_PHD-finger"/>
</dbReference>
<dbReference type="InterPro" id="IPR005135">
    <property type="entry name" value="Endo/exonuclease/phosphatase"/>
</dbReference>
<evidence type="ECO:0000256" key="5">
    <source>
        <dbReference type="SAM" id="MobiDB-lite"/>
    </source>
</evidence>
<dbReference type="PANTHER" id="PTHR33395">
    <property type="entry name" value="TRANSCRIPTASE, PUTATIVE-RELATED-RELATED"/>
    <property type="match status" value="1"/>
</dbReference>
<evidence type="ECO:0000256" key="1">
    <source>
        <dbReference type="ARBA" id="ARBA00022723"/>
    </source>
</evidence>
<feature type="compositionally biased region" description="Polar residues" evidence="5">
    <location>
        <begin position="212"/>
        <end position="223"/>
    </location>
</feature>
<feature type="chain" id="PRO_5041696418" description="PHD-type domain-containing protein" evidence="6">
    <location>
        <begin position="21"/>
        <end position="599"/>
    </location>
</feature>
<dbReference type="EMBL" id="VSWD01000007">
    <property type="protein sequence ID" value="KAK3098493.1"/>
    <property type="molecule type" value="Genomic_DNA"/>
</dbReference>
<dbReference type="Pfam" id="PF00628">
    <property type="entry name" value="PHD"/>
    <property type="match status" value="1"/>
</dbReference>
<evidence type="ECO:0000313" key="8">
    <source>
        <dbReference type="EMBL" id="KAK3098493.1"/>
    </source>
</evidence>
<organism evidence="8 9">
    <name type="scientific">Pinctada imbricata</name>
    <name type="common">Atlantic pearl-oyster</name>
    <name type="synonym">Pinctada martensii</name>
    <dbReference type="NCBI Taxonomy" id="66713"/>
    <lineage>
        <taxon>Eukaryota</taxon>
        <taxon>Metazoa</taxon>
        <taxon>Spiralia</taxon>
        <taxon>Lophotrochozoa</taxon>
        <taxon>Mollusca</taxon>
        <taxon>Bivalvia</taxon>
        <taxon>Autobranchia</taxon>
        <taxon>Pteriomorphia</taxon>
        <taxon>Pterioida</taxon>
        <taxon>Pterioidea</taxon>
        <taxon>Pteriidae</taxon>
        <taxon>Pinctada</taxon>
    </lineage>
</organism>
<dbReference type="GO" id="GO:0007508">
    <property type="term" value="P:larval heart development"/>
    <property type="evidence" value="ECO:0007669"/>
    <property type="project" value="TreeGrafter"/>
</dbReference>
<dbReference type="PANTHER" id="PTHR33395:SF22">
    <property type="entry name" value="REVERSE TRANSCRIPTASE DOMAIN-CONTAINING PROTEIN"/>
    <property type="match status" value="1"/>
</dbReference>
<dbReference type="GO" id="GO:0061343">
    <property type="term" value="P:cell adhesion involved in heart morphogenesis"/>
    <property type="evidence" value="ECO:0007669"/>
    <property type="project" value="TreeGrafter"/>
</dbReference>
<keyword evidence="1" id="KW-0479">Metal-binding</keyword>
<keyword evidence="3" id="KW-0862">Zinc</keyword>
<dbReference type="SUPFAM" id="SSF57903">
    <property type="entry name" value="FYVE/PHD zinc finger"/>
    <property type="match status" value="1"/>
</dbReference>
<evidence type="ECO:0000256" key="4">
    <source>
        <dbReference type="PROSITE-ProRule" id="PRU00146"/>
    </source>
</evidence>
<dbReference type="InterPro" id="IPR011011">
    <property type="entry name" value="Znf_FYVE_PHD"/>
</dbReference>
<dbReference type="SUPFAM" id="SSF56219">
    <property type="entry name" value="DNase I-like"/>
    <property type="match status" value="1"/>
</dbReference>
<evidence type="ECO:0000256" key="2">
    <source>
        <dbReference type="ARBA" id="ARBA00022771"/>
    </source>
</evidence>
<dbReference type="GO" id="GO:0008270">
    <property type="term" value="F:zinc ion binding"/>
    <property type="evidence" value="ECO:0007669"/>
    <property type="project" value="UniProtKB-KW"/>
</dbReference>
<name>A0AA88YFW5_PINIB</name>
<dbReference type="GO" id="GO:0003824">
    <property type="term" value="F:catalytic activity"/>
    <property type="evidence" value="ECO:0007669"/>
    <property type="project" value="InterPro"/>
</dbReference>